<dbReference type="PROSITE" id="PS01229">
    <property type="entry name" value="COF_2"/>
    <property type="match status" value="1"/>
</dbReference>
<dbReference type="InterPro" id="IPR023214">
    <property type="entry name" value="HAD_sf"/>
</dbReference>
<dbReference type="PANTHER" id="PTHR10000">
    <property type="entry name" value="PHOSPHOSERINE PHOSPHATASE"/>
    <property type="match status" value="1"/>
</dbReference>
<protein>
    <submittedName>
        <fullName evidence="1">Hydrolase</fullName>
    </submittedName>
</protein>
<dbReference type="GO" id="GO:0000287">
    <property type="term" value="F:magnesium ion binding"/>
    <property type="evidence" value="ECO:0007669"/>
    <property type="project" value="TreeGrafter"/>
</dbReference>
<dbReference type="GO" id="GO:0016791">
    <property type="term" value="F:phosphatase activity"/>
    <property type="evidence" value="ECO:0007669"/>
    <property type="project" value="TreeGrafter"/>
</dbReference>
<gene>
    <name evidence="1" type="ORF">CFK37_10800</name>
</gene>
<dbReference type="SFLD" id="SFLDS00003">
    <property type="entry name" value="Haloacid_Dehalogenase"/>
    <property type="match status" value="1"/>
</dbReference>
<keyword evidence="2" id="KW-1185">Reference proteome</keyword>
<dbReference type="Pfam" id="PF08282">
    <property type="entry name" value="Hydrolase_3"/>
    <property type="match status" value="1"/>
</dbReference>
<dbReference type="Gene3D" id="3.40.50.1000">
    <property type="entry name" value="HAD superfamily/HAD-like"/>
    <property type="match status" value="1"/>
</dbReference>
<evidence type="ECO:0000313" key="1">
    <source>
        <dbReference type="EMBL" id="ASK62606.1"/>
    </source>
</evidence>
<dbReference type="PANTHER" id="PTHR10000:SF25">
    <property type="entry name" value="PHOSPHATASE YKRA-RELATED"/>
    <property type="match status" value="1"/>
</dbReference>
<dbReference type="Gene3D" id="3.30.1240.10">
    <property type="match status" value="1"/>
</dbReference>
<dbReference type="InterPro" id="IPR000150">
    <property type="entry name" value="Cof"/>
</dbReference>
<dbReference type="NCBIfam" id="TIGR01484">
    <property type="entry name" value="HAD-SF-IIB"/>
    <property type="match status" value="1"/>
</dbReference>
<dbReference type="GO" id="GO:0005829">
    <property type="term" value="C:cytosol"/>
    <property type="evidence" value="ECO:0007669"/>
    <property type="project" value="TreeGrafter"/>
</dbReference>
<dbReference type="AlphaFoldDB" id="A0A220U3W0"/>
<dbReference type="OrthoDB" id="9810101at2"/>
<accession>A0A220U3W0</accession>
<dbReference type="InterPro" id="IPR036412">
    <property type="entry name" value="HAD-like_sf"/>
</dbReference>
<dbReference type="SUPFAM" id="SSF56784">
    <property type="entry name" value="HAD-like"/>
    <property type="match status" value="1"/>
</dbReference>
<sequence>MTYQTLFLDIDGTILRPDHTIMDSTKDAVKQVKEQGVEVFVATGRPLHEVYDLAKELNINSYIGYNGAFAIYQKETVVDEPMKTSTIDYFLETTAKHNHEIVVYTSGRNYYSAPDSDATKAFINSFHLKENAQIKPDIKNEILSMTLIDIDDEDLALYSVDKNLYLSPVNVGGIRNCYDVIRKNVNKGEAIKTILQKLNYSKEGAIAFGDGMNDKEMLQEVGEGFAMGNAHPDLFAYAKNRTTTVSDSGIFNGLKKLGLVE</sequence>
<name>A0A220U3W0_9BACI</name>
<dbReference type="KEGG" id="vil:CFK37_10800"/>
<dbReference type="EMBL" id="CP022315">
    <property type="protein sequence ID" value="ASK62606.1"/>
    <property type="molecule type" value="Genomic_DNA"/>
</dbReference>
<dbReference type="InterPro" id="IPR006379">
    <property type="entry name" value="HAD-SF_hydro_IIB"/>
</dbReference>
<dbReference type="SFLD" id="SFLDG01140">
    <property type="entry name" value="C2.B:_Phosphomannomutase_and_P"/>
    <property type="match status" value="1"/>
</dbReference>
<dbReference type="Proteomes" id="UP000198312">
    <property type="component" value="Chromosome"/>
</dbReference>
<dbReference type="NCBIfam" id="TIGR00099">
    <property type="entry name" value="Cof-subfamily"/>
    <property type="match status" value="1"/>
</dbReference>
<evidence type="ECO:0000313" key="2">
    <source>
        <dbReference type="Proteomes" id="UP000198312"/>
    </source>
</evidence>
<reference evidence="1 2" key="1">
    <citation type="submission" date="2017-07" db="EMBL/GenBank/DDBJ databases">
        <title>Virgibacillus sp. LM2416.</title>
        <authorList>
            <person name="Tak E.J."/>
            <person name="Bae J.-W."/>
        </authorList>
    </citation>
    <scope>NUCLEOTIDE SEQUENCE [LARGE SCALE GENOMIC DNA]</scope>
    <source>
        <strain evidence="1 2">LM2416</strain>
    </source>
</reference>
<dbReference type="RefSeq" id="WP_089061865.1">
    <property type="nucleotide sequence ID" value="NZ_CP022315.1"/>
</dbReference>
<proteinExistence type="predicted"/>
<keyword evidence="1" id="KW-0378">Hydrolase</keyword>
<organism evidence="1 2">
    <name type="scientific">Virgibacillus phasianinus</name>
    <dbReference type="NCBI Taxonomy" id="2017483"/>
    <lineage>
        <taxon>Bacteria</taxon>
        <taxon>Bacillati</taxon>
        <taxon>Bacillota</taxon>
        <taxon>Bacilli</taxon>
        <taxon>Bacillales</taxon>
        <taxon>Bacillaceae</taxon>
        <taxon>Virgibacillus</taxon>
    </lineage>
</organism>